<keyword evidence="6" id="KW-1185">Reference proteome</keyword>
<keyword evidence="2 3" id="KW-0175">Coiled coil</keyword>
<evidence type="ECO:0000313" key="5">
    <source>
        <dbReference type="EMBL" id="KAF6037786.1"/>
    </source>
</evidence>
<dbReference type="PANTHER" id="PTHR19423:SF1">
    <property type="entry name" value="SH3 DOMAIN-BINDING PROTEIN 5"/>
    <property type="match status" value="1"/>
</dbReference>
<proteinExistence type="inferred from homology"/>
<reference evidence="5" key="1">
    <citation type="submission" date="2020-06" db="EMBL/GenBank/DDBJ databases">
        <title>Draft genome of Bugula neritina, a colonial animal packing powerful symbionts and potential medicines.</title>
        <authorList>
            <person name="Rayko M."/>
        </authorList>
    </citation>
    <scope>NUCLEOTIDE SEQUENCE [LARGE SCALE GENOMIC DNA]</scope>
    <source>
        <strain evidence="5">Kwan_BN1</strain>
    </source>
</reference>
<gene>
    <name evidence="5" type="ORF">EB796_003906</name>
</gene>
<organism evidence="5 6">
    <name type="scientific">Bugula neritina</name>
    <name type="common">Brown bryozoan</name>
    <name type="synonym">Sertularia neritina</name>
    <dbReference type="NCBI Taxonomy" id="10212"/>
    <lineage>
        <taxon>Eukaryota</taxon>
        <taxon>Metazoa</taxon>
        <taxon>Spiralia</taxon>
        <taxon>Lophotrochozoa</taxon>
        <taxon>Bryozoa</taxon>
        <taxon>Gymnolaemata</taxon>
        <taxon>Cheilostomatida</taxon>
        <taxon>Flustrina</taxon>
        <taxon>Buguloidea</taxon>
        <taxon>Bugulidae</taxon>
        <taxon>Bugula</taxon>
    </lineage>
</organism>
<dbReference type="OrthoDB" id="446789at2759"/>
<dbReference type="EMBL" id="VXIV02000517">
    <property type="protein sequence ID" value="KAF6037786.1"/>
    <property type="molecule type" value="Genomic_DNA"/>
</dbReference>
<evidence type="ECO:0000313" key="6">
    <source>
        <dbReference type="Proteomes" id="UP000593567"/>
    </source>
</evidence>
<comment type="caution">
    <text evidence="5">The sequence shown here is derived from an EMBL/GenBank/DDBJ whole genome shotgun (WGS) entry which is preliminary data.</text>
</comment>
<accession>A0A7J7KKC3</accession>
<evidence type="ECO:0000256" key="4">
    <source>
        <dbReference type="SAM" id="MobiDB-lite"/>
    </source>
</evidence>
<feature type="compositionally biased region" description="Low complexity" evidence="4">
    <location>
        <begin position="264"/>
        <end position="325"/>
    </location>
</feature>
<feature type="region of interest" description="Disordered" evidence="4">
    <location>
        <begin position="196"/>
        <end position="224"/>
    </location>
</feature>
<protein>
    <submittedName>
        <fullName evidence="5">SH3BP5L</fullName>
    </submittedName>
</protein>
<feature type="coiled-coil region" evidence="3">
    <location>
        <begin position="15"/>
        <end position="42"/>
    </location>
</feature>
<comment type="similarity">
    <text evidence="1">Belongs to the SH3BP5 family.</text>
</comment>
<evidence type="ECO:0000256" key="2">
    <source>
        <dbReference type="ARBA" id="ARBA00023054"/>
    </source>
</evidence>
<dbReference type="GO" id="GO:0005737">
    <property type="term" value="C:cytoplasm"/>
    <property type="evidence" value="ECO:0007669"/>
    <property type="project" value="TreeGrafter"/>
</dbReference>
<dbReference type="InterPro" id="IPR007940">
    <property type="entry name" value="SH3BP5"/>
</dbReference>
<dbReference type="Pfam" id="PF05276">
    <property type="entry name" value="SH3BP5"/>
    <property type="match status" value="1"/>
</dbReference>
<dbReference type="AlphaFoldDB" id="A0A7J7KKC3"/>
<name>A0A7J7KKC3_BUGNE</name>
<sequence length="535" mass="58685">MTDADVDEEPLDPRIQHELERLNKASLLINRLENDLDVQIQAYQSATNYERAMSMQAAAREMVELAEQGYFSNKPSFDTAWQEMLNHATIKVMDAEKERVISEGENQRTAKLYADVQQEVNTQYMNHKRSISKSKPYYELKANFHTSLENQKQVIEKLQSDINSTKSLYSKALSNLEAISEDIHKSRREKEACKALGTRESGVGSESPTPPPCDQSKATKNNNIDYKQEAEIIISFPPVRSETKSNRKLTPLISQSAAVCSSTTTISASSTATNTTTASTTTSTSSSTSDNTASDTTTTTVSAGTTTASDTNTTTVSDTNTTTVGAGTDCTEEMIDTSLRDIDQPVAFPEIKITVFPSTQLTSNLPVTDGTADKVDNSLSLENDTSIITNGIYTLETGKSESPCSSKSASPVAMRHRRVLSGSIKLSAKRLLQESSSIDSDSSSVHSFAVLDDEGVKSAMSNQYFDGSYEEELRRSTHEDYSTLPDSLAHYQKPNVKLLSSDCTDYENIICCYTLTLRTLLLLYADSKNTAAAVR</sequence>
<dbReference type="Proteomes" id="UP000593567">
    <property type="component" value="Unassembled WGS sequence"/>
</dbReference>
<dbReference type="GO" id="GO:0004860">
    <property type="term" value="F:protein kinase inhibitor activity"/>
    <property type="evidence" value="ECO:0007669"/>
    <property type="project" value="TreeGrafter"/>
</dbReference>
<evidence type="ECO:0000256" key="3">
    <source>
        <dbReference type="SAM" id="Coils"/>
    </source>
</evidence>
<dbReference type="PANTHER" id="PTHR19423">
    <property type="entry name" value="SH3 DOMAIN-BINDING PROTEIN 5"/>
    <property type="match status" value="1"/>
</dbReference>
<evidence type="ECO:0000256" key="1">
    <source>
        <dbReference type="ARBA" id="ARBA00007796"/>
    </source>
</evidence>
<dbReference type="GO" id="GO:0035556">
    <property type="term" value="P:intracellular signal transduction"/>
    <property type="evidence" value="ECO:0007669"/>
    <property type="project" value="InterPro"/>
</dbReference>
<feature type="region of interest" description="Disordered" evidence="4">
    <location>
        <begin position="264"/>
        <end position="329"/>
    </location>
</feature>